<proteinExistence type="predicted"/>
<accession>A0ABY0HHA4</accession>
<name>A0ABY0HHA4_9PEZI</name>
<dbReference type="InterPro" id="IPR006680">
    <property type="entry name" value="Amidohydro-rel"/>
</dbReference>
<reference evidence="3 4" key="1">
    <citation type="submission" date="2018-06" db="EMBL/GenBank/DDBJ databases">
        <title>Complete Genomes of Monosporascus.</title>
        <authorList>
            <person name="Robinson A.J."/>
            <person name="Natvig D.O."/>
        </authorList>
    </citation>
    <scope>NUCLEOTIDE SEQUENCE [LARGE SCALE GENOMIC DNA]</scope>
    <source>
        <strain evidence="3 4">CBS 609.92</strain>
    </source>
</reference>
<dbReference type="InterPro" id="IPR051781">
    <property type="entry name" value="Metallo-dep_Hydrolase"/>
</dbReference>
<sequence length="174" mass="18389">MCCGGERAVRLSVVCGSVPECTRAAREQLRTGADFLRIMVGSGVASPTDRLENMRLTPEEARAVSEAARSYGIWVTAHAYMPRAIRHAVDNGVVGIEHGNLLDEGMARYMAGRGHLADADHDLRRHSARQACRLPAAREPAKKPGGAGAGTALTSRSPRGPASRCASDPTCSGP</sequence>
<dbReference type="Gene3D" id="3.20.20.140">
    <property type="entry name" value="Metal-dependent hydrolases"/>
    <property type="match status" value="1"/>
</dbReference>
<dbReference type="PANTHER" id="PTHR43135:SF3">
    <property type="entry name" value="ALPHA-D-RIBOSE 1-METHYLPHOSPHONATE 5-TRIPHOSPHATE DIPHOSPHATASE"/>
    <property type="match status" value="1"/>
</dbReference>
<feature type="domain" description="Amidohydrolase-related" evidence="2">
    <location>
        <begin position="17"/>
        <end position="118"/>
    </location>
</feature>
<feature type="region of interest" description="Disordered" evidence="1">
    <location>
        <begin position="134"/>
        <end position="174"/>
    </location>
</feature>
<comment type="caution">
    <text evidence="3">The sequence shown here is derived from an EMBL/GenBank/DDBJ whole genome shotgun (WGS) entry which is preliminary data.</text>
</comment>
<dbReference type="Pfam" id="PF01979">
    <property type="entry name" value="Amidohydro_1"/>
    <property type="match status" value="1"/>
</dbReference>
<evidence type="ECO:0000313" key="3">
    <source>
        <dbReference type="EMBL" id="RYO93398.1"/>
    </source>
</evidence>
<organism evidence="3 4">
    <name type="scientific">Monosporascus cannonballus</name>
    <dbReference type="NCBI Taxonomy" id="155416"/>
    <lineage>
        <taxon>Eukaryota</taxon>
        <taxon>Fungi</taxon>
        <taxon>Dikarya</taxon>
        <taxon>Ascomycota</taxon>
        <taxon>Pezizomycotina</taxon>
        <taxon>Sordariomycetes</taxon>
        <taxon>Xylariomycetidae</taxon>
        <taxon>Xylariales</taxon>
        <taxon>Xylariales incertae sedis</taxon>
        <taxon>Monosporascus</taxon>
    </lineage>
</organism>
<dbReference type="InterPro" id="IPR032466">
    <property type="entry name" value="Metal_Hydrolase"/>
</dbReference>
<dbReference type="PANTHER" id="PTHR43135">
    <property type="entry name" value="ALPHA-D-RIBOSE 1-METHYLPHOSPHONATE 5-TRIPHOSPHATE DIPHOSPHATASE"/>
    <property type="match status" value="1"/>
</dbReference>
<protein>
    <recommendedName>
        <fullName evidence="2">Amidohydrolase-related domain-containing protein</fullName>
    </recommendedName>
</protein>
<dbReference type="SUPFAM" id="SSF51556">
    <property type="entry name" value="Metallo-dependent hydrolases"/>
    <property type="match status" value="1"/>
</dbReference>
<evidence type="ECO:0000256" key="1">
    <source>
        <dbReference type="SAM" id="MobiDB-lite"/>
    </source>
</evidence>
<dbReference type="Proteomes" id="UP000294003">
    <property type="component" value="Unassembled WGS sequence"/>
</dbReference>
<keyword evidence="4" id="KW-1185">Reference proteome</keyword>
<dbReference type="EMBL" id="QJNS01000018">
    <property type="protein sequence ID" value="RYO93398.1"/>
    <property type="molecule type" value="Genomic_DNA"/>
</dbReference>
<evidence type="ECO:0000313" key="4">
    <source>
        <dbReference type="Proteomes" id="UP000294003"/>
    </source>
</evidence>
<gene>
    <name evidence="3" type="ORF">DL762_001097</name>
</gene>
<evidence type="ECO:0000259" key="2">
    <source>
        <dbReference type="Pfam" id="PF01979"/>
    </source>
</evidence>